<accession>A0A6J8CG65</accession>
<dbReference type="AlphaFoldDB" id="A0A6J8CG65"/>
<keyword evidence="1" id="KW-0175">Coiled coil</keyword>
<evidence type="ECO:0000313" key="5">
    <source>
        <dbReference type="Proteomes" id="UP000507470"/>
    </source>
</evidence>
<protein>
    <recommendedName>
        <fullName evidence="3">CCHC-type domain-containing protein</fullName>
    </recommendedName>
</protein>
<dbReference type="InterPro" id="IPR001878">
    <property type="entry name" value="Znf_CCHC"/>
</dbReference>
<proteinExistence type="predicted"/>
<dbReference type="GO" id="GO:0003676">
    <property type="term" value="F:nucleic acid binding"/>
    <property type="evidence" value="ECO:0007669"/>
    <property type="project" value="InterPro"/>
</dbReference>
<evidence type="ECO:0000256" key="1">
    <source>
        <dbReference type="SAM" id="Coils"/>
    </source>
</evidence>
<feature type="region of interest" description="Disordered" evidence="2">
    <location>
        <begin position="258"/>
        <end position="329"/>
    </location>
</feature>
<feature type="compositionally biased region" description="Low complexity" evidence="2">
    <location>
        <begin position="211"/>
        <end position="220"/>
    </location>
</feature>
<evidence type="ECO:0000259" key="3">
    <source>
        <dbReference type="SMART" id="SM00343"/>
    </source>
</evidence>
<feature type="domain" description="CCHC-type" evidence="3">
    <location>
        <begin position="173"/>
        <end position="189"/>
    </location>
</feature>
<dbReference type="EMBL" id="CACVKT020005509">
    <property type="protein sequence ID" value="CAC5395443.1"/>
    <property type="molecule type" value="Genomic_DNA"/>
</dbReference>
<dbReference type="InterPro" id="IPR036875">
    <property type="entry name" value="Znf_CCHC_sf"/>
</dbReference>
<dbReference type="GO" id="GO:0008270">
    <property type="term" value="F:zinc ion binding"/>
    <property type="evidence" value="ECO:0007669"/>
    <property type="project" value="InterPro"/>
</dbReference>
<feature type="domain" description="CCHC-type" evidence="3">
    <location>
        <begin position="192"/>
        <end position="208"/>
    </location>
</feature>
<dbReference type="Proteomes" id="UP000507470">
    <property type="component" value="Unassembled WGS sequence"/>
</dbReference>
<gene>
    <name evidence="4" type="ORF">MCOR_30116</name>
</gene>
<dbReference type="Gene3D" id="4.10.60.10">
    <property type="entry name" value="Zinc finger, CCHC-type"/>
    <property type="match status" value="1"/>
</dbReference>
<feature type="compositionally biased region" description="Polar residues" evidence="2">
    <location>
        <begin position="286"/>
        <end position="322"/>
    </location>
</feature>
<reference evidence="4 5" key="1">
    <citation type="submission" date="2020-06" db="EMBL/GenBank/DDBJ databases">
        <authorList>
            <person name="Li R."/>
            <person name="Bekaert M."/>
        </authorList>
    </citation>
    <scope>NUCLEOTIDE SEQUENCE [LARGE SCALE GENOMIC DNA]</scope>
    <source>
        <strain evidence="5">wild</strain>
    </source>
</reference>
<name>A0A6J8CG65_MYTCO</name>
<dbReference type="SMART" id="SM00343">
    <property type="entry name" value="ZnF_C2HC"/>
    <property type="match status" value="2"/>
</dbReference>
<dbReference type="SUPFAM" id="SSF57756">
    <property type="entry name" value="Retrovirus zinc finger-like domains"/>
    <property type="match status" value="1"/>
</dbReference>
<feature type="compositionally biased region" description="Acidic residues" evidence="2">
    <location>
        <begin position="221"/>
        <end position="236"/>
    </location>
</feature>
<sequence>MGMIRKFLNFIYFFQINIVELVKKEHESLQLEIAEMSKESRIKEKDLQIRLEQSLWNETFLQKQNKCFQMEAKRARQMLSQSNITAEEVKVNLTNLQSTLRTQENAVHAVRSKLSIIVSYLQKFTDFKHGNAGDRISYCDPVEQPLPRQVTIARYRATIFHKGQPTKNRDNIVCKKCFEKGHFISNCTNDWKCNICKKSRHRQSECEEPFSDNNNETESTNTDDDNTDSDTDDNNDETEHIQQHDTEQMQEMLNQQMQKMPNQQMQKMPNQQSHEVLTHDPKEVLNKNSQDVPTQQSQPLLKSITNAENDENTGQAATSSPKKTIKKIQ</sequence>
<feature type="compositionally biased region" description="Basic and acidic residues" evidence="2">
    <location>
        <begin position="276"/>
        <end position="285"/>
    </location>
</feature>
<feature type="region of interest" description="Disordered" evidence="2">
    <location>
        <begin position="204"/>
        <end position="245"/>
    </location>
</feature>
<keyword evidence="5" id="KW-1185">Reference proteome</keyword>
<organism evidence="4 5">
    <name type="scientific">Mytilus coruscus</name>
    <name type="common">Sea mussel</name>
    <dbReference type="NCBI Taxonomy" id="42192"/>
    <lineage>
        <taxon>Eukaryota</taxon>
        <taxon>Metazoa</taxon>
        <taxon>Spiralia</taxon>
        <taxon>Lophotrochozoa</taxon>
        <taxon>Mollusca</taxon>
        <taxon>Bivalvia</taxon>
        <taxon>Autobranchia</taxon>
        <taxon>Pteriomorphia</taxon>
        <taxon>Mytilida</taxon>
        <taxon>Mytiloidea</taxon>
        <taxon>Mytilidae</taxon>
        <taxon>Mytilinae</taxon>
        <taxon>Mytilus</taxon>
    </lineage>
</organism>
<evidence type="ECO:0000256" key="2">
    <source>
        <dbReference type="SAM" id="MobiDB-lite"/>
    </source>
</evidence>
<evidence type="ECO:0000313" key="4">
    <source>
        <dbReference type="EMBL" id="CAC5395443.1"/>
    </source>
</evidence>
<feature type="compositionally biased region" description="Low complexity" evidence="2">
    <location>
        <begin position="258"/>
        <end position="272"/>
    </location>
</feature>
<feature type="coiled-coil region" evidence="1">
    <location>
        <begin position="19"/>
        <end position="46"/>
    </location>
</feature>